<organism evidence="1 2">
    <name type="scientific">Rhododendron griersonianum</name>
    <dbReference type="NCBI Taxonomy" id="479676"/>
    <lineage>
        <taxon>Eukaryota</taxon>
        <taxon>Viridiplantae</taxon>
        <taxon>Streptophyta</taxon>
        <taxon>Embryophyta</taxon>
        <taxon>Tracheophyta</taxon>
        <taxon>Spermatophyta</taxon>
        <taxon>Magnoliopsida</taxon>
        <taxon>eudicotyledons</taxon>
        <taxon>Gunneridae</taxon>
        <taxon>Pentapetalae</taxon>
        <taxon>asterids</taxon>
        <taxon>Ericales</taxon>
        <taxon>Ericaceae</taxon>
        <taxon>Ericoideae</taxon>
        <taxon>Rhodoreae</taxon>
        <taxon>Rhododendron</taxon>
    </lineage>
</organism>
<evidence type="ECO:0000313" key="1">
    <source>
        <dbReference type="EMBL" id="KAG5532072.1"/>
    </source>
</evidence>
<evidence type="ECO:0000313" key="2">
    <source>
        <dbReference type="Proteomes" id="UP000823749"/>
    </source>
</evidence>
<accession>A0AAV6IUI8</accession>
<gene>
    <name evidence="1" type="ORF">RHGRI_026624</name>
</gene>
<name>A0AAV6IUI8_9ERIC</name>
<dbReference type="EMBL" id="JACTNZ010000009">
    <property type="protein sequence ID" value="KAG5532072.1"/>
    <property type="molecule type" value="Genomic_DNA"/>
</dbReference>
<keyword evidence="2" id="KW-1185">Reference proteome</keyword>
<reference evidence="1" key="1">
    <citation type="submission" date="2020-08" db="EMBL/GenBank/DDBJ databases">
        <title>Plant Genome Project.</title>
        <authorList>
            <person name="Zhang R.-G."/>
        </authorList>
    </citation>
    <scope>NUCLEOTIDE SEQUENCE</scope>
    <source>
        <strain evidence="1">WSP0</strain>
        <tissue evidence="1">Leaf</tissue>
    </source>
</reference>
<sequence>MPFLEDESVYDWKPPYAYHRYCLRHLEANYHRQFGKLVRKEVKVCSMECQKKKFKAKLTRLKRFSTNEVIFQELELLNRKNWTFTYDGGRRYGSGTTNSLKSFNGVLKEARHLPVMATVMFTFYKSVEYFDARLVKSMETKSKGNDFSLYVKEKYDHWKKSAVGYTVIVFDRAADLYEVHTPMNPTSPYKGFEVPKPENDVGKRCGLGREVHEDYVDLTSQAVRQSDLVSPCITL</sequence>
<proteinExistence type="predicted"/>
<dbReference type="AlphaFoldDB" id="A0AAV6IUI8"/>
<evidence type="ECO:0008006" key="3">
    <source>
        <dbReference type="Google" id="ProtNLM"/>
    </source>
</evidence>
<dbReference type="Proteomes" id="UP000823749">
    <property type="component" value="Chromosome 9"/>
</dbReference>
<protein>
    <recommendedName>
        <fullName evidence="3">Transposase</fullName>
    </recommendedName>
</protein>
<comment type="caution">
    <text evidence="1">The sequence shown here is derived from an EMBL/GenBank/DDBJ whole genome shotgun (WGS) entry which is preliminary data.</text>
</comment>